<feature type="compositionally biased region" description="Basic residues" evidence="1">
    <location>
        <begin position="48"/>
        <end position="65"/>
    </location>
</feature>
<feature type="signal peptide" evidence="2">
    <location>
        <begin position="1"/>
        <end position="26"/>
    </location>
</feature>
<reference evidence="3" key="1">
    <citation type="submission" date="2020-12" db="EMBL/GenBank/DDBJ databases">
        <title>Comamonas sp. nov., isolated from stream water.</title>
        <authorList>
            <person name="Park K.-H."/>
        </authorList>
    </citation>
    <scope>NUCLEOTIDE SEQUENCE</scope>
    <source>
        <strain evidence="3">EJ-4</strain>
    </source>
</reference>
<keyword evidence="4" id="KW-1185">Reference proteome</keyword>
<feature type="chain" id="PRO_5032536481" evidence="2">
    <location>
        <begin position="27"/>
        <end position="143"/>
    </location>
</feature>
<dbReference type="Proteomes" id="UP000530032">
    <property type="component" value="Unassembled WGS sequence"/>
</dbReference>
<dbReference type="AlphaFoldDB" id="A0A843BFD1"/>
<feature type="region of interest" description="Disordered" evidence="1">
    <location>
        <begin position="34"/>
        <end position="89"/>
    </location>
</feature>
<evidence type="ECO:0000313" key="4">
    <source>
        <dbReference type="Proteomes" id="UP000530032"/>
    </source>
</evidence>
<evidence type="ECO:0000256" key="1">
    <source>
        <dbReference type="SAM" id="MobiDB-lite"/>
    </source>
</evidence>
<organism evidence="3 4">
    <name type="scientific">Comamonas suwonensis</name>
    <dbReference type="NCBI Taxonomy" id="2606214"/>
    <lineage>
        <taxon>Bacteria</taxon>
        <taxon>Pseudomonadati</taxon>
        <taxon>Pseudomonadota</taxon>
        <taxon>Betaproteobacteria</taxon>
        <taxon>Burkholderiales</taxon>
        <taxon>Comamonadaceae</taxon>
        <taxon>Comamonas</taxon>
    </lineage>
</organism>
<feature type="compositionally biased region" description="Low complexity" evidence="1">
    <location>
        <begin position="38"/>
        <end position="47"/>
    </location>
</feature>
<evidence type="ECO:0000256" key="2">
    <source>
        <dbReference type="SAM" id="SignalP"/>
    </source>
</evidence>
<dbReference type="EMBL" id="JABBCQ020000013">
    <property type="protein sequence ID" value="MBI1625858.1"/>
    <property type="molecule type" value="Genomic_DNA"/>
</dbReference>
<gene>
    <name evidence="3" type="ORF">HF327_015265</name>
</gene>
<evidence type="ECO:0000313" key="3">
    <source>
        <dbReference type="EMBL" id="MBI1625858.1"/>
    </source>
</evidence>
<keyword evidence="2" id="KW-0732">Signal</keyword>
<dbReference type="RefSeq" id="WP_198460997.1">
    <property type="nucleotide sequence ID" value="NZ_JABBCQ020000013.1"/>
</dbReference>
<sequence>MTFFKVRTLQVALGAAVLSLAGLASAQMEQAKPATDSAAAAMQAPKPAMKKHNHHKGHPKHHHKHGDNSSREAAAANAEMKKGQLGDGQGINQYERNAIARCQVFKTEVDQLACVARVKDGAVSGSVKDGGILREVTVEEVIR</sequence>
<protein>
    <submittedName>
        <fullName evidence="3">Uncharacterized protein</fullName>
    </submittedName>
</protein>
<name>A0A843BFD1_9BURK</name>
<proteinExistence type="predicted"/>
<comment type="caution">
    <text evidence="3">The sequence shown here is derived from an EMBL/GenBank/DDBJ whole genome shotgun (WGS) entry which is preliminary data.</text>
</comment>
<accession>A0A843BFD1</accession>